<proteinExistence type="predicted"/>
<dbReference type="AlphaFoldDB" id="A0A834B2C4"/>
<accession>A0A834B2C4</accession>
<dbReference type="EMBL" id="JABVXQ010000003">
    <property type="protein sequence ID" value="KAF6119840.1"/>
    <property type="molecule type" value="Genomic_DNA"/>
</dbReference>
<dbReference type="Proteomes" id="UP000664940">
    <property type="component" value="Unassembled WGS sequence"/>
</dbReference>
<evidence type="ECO:0000313" key="2">
    <source>
        <dbReference type="Proteomes" id="UP000664940"/>
    </source>
</evidence>
<gene>
    <name evidence="1" type="ORF">HJG60_010226</name>
</gene>
<sequence length="131" mass="14496">MSYLCFHGSAWKSLLHLESQLGGAEDTNAWVVPVTQHVSRPWVPAFLPICFNTFPSCVSLVPARHSDSFSICPDPFGFSDSAQHLTPARVSFLVCSLSILRVCQAAEVILCLSPPYGKEEQKPQSSIFWKL</sequence>
<evidence type="ECO:0000313" key="1">
    <source>
        <dbReference type="EMBL" id="KAF6119840.1"/>
    </source>
</evidence>
<comment type="caution">
    <text evidence="1">The sequence shown here is derived from an EMBL/GenBank/DDBJ whole genome shotgun (WGS) entry which is preliminary data.</text>
</comment>
<organism evidence="1 2">
    <name type="scientific">Phyllostomus discolor</name>
    <name type="common">pale spear-nosed bat</name>
    <dbReference type="NCBI Taxonomy" id="89673"/>
    <lineage>
        <taxon>Eukaryota</taxon>
        <taxon>Metazoa</taxon>
        <taxon>Chordata</taxon>
        <taxon>Craniata</taxon>
        <taxon>Vertebrata</taxon>
        <taxon>Euteleostomi</taxon>
        <taxon>Mammalia</taxon>
        <taxon>Eutheria</taxon>
        <taxon>Laurasiatheria</taxon>
        <taxon>Chiroptera</taxon>
        <taxon>Yangochiroptera</taxon>
        <taxon>Phyllostomidae</taxon>
        <taxon>Phyllostominae</taxon>
        <taxon>Phyllostomus</taxon>
    </lineage>
</organism>
<protein>
    <submittedName>
        <fullName evidence="1">Uncharacterized protein</fullName>
    </submittedName>
</protein>
<name>A0A834B2C4_9CHIR</name>
<reference evidence="1 2" key="1">
    <citation type="journal article" date="2020" name="Nature">
        <title>Six reference-quality genomes reveal evolution of bat adaptations.</title>
        <authorList>
            <person name="Jebb D."/>
            <person name="Huang Z."/>
            <person name="Pippel M."/>
            <person name="Hughes G.M."/>
            <person name="Lavrichenko K."/>
            <person name="Devanna P."/>
            <person name="Winkler S."/>
            <person name="Jermiin L.S."/>
            <person name="Skirmuntt E.C."/>
            <person name="Katzourakis A."/>
            <person name="Burkitt-Gray L."/>
            <person name="Ray D.A."/>
            <person name="Sullivan K.A.M."/>
            <person name="Roscito J.G."/>
            <person name="Kirilenko B.M."/>
            <person name="Davalos L.M."/>
            <person name="Corthals A.P."/>
            <person name="Power M.L."/>
            <person name="Jones G."/>
            <person name="Ransome R.D."/>
            <person name="Dechmann D.K.N."/>
            <person name="Locatelli A.G."/>
            <person name="Puechmaille S.J."/>
            <person name="Fedrigo O."/>
            <person name="Jarvis E.D."/>
            <person name="Hiller M."/>
            <person name="Vernes S.C."/>
            <person name="Myers E.W."/>
            <person name="Teeling E.C."/>
        </authorList>
    </citation>
    <scope>NUCLEOTIDE SEQUENCE [LARGE SCALE GENOMIC DNA]</scope>
    <source>
        <strain evidence="1">Bat1K_MPI-CBG_1</strain>
    </source>
</reference>